<organism evidence="6 7">
    <name type="scientific">Pseudoduganella rivuli</name>
    <dbReference type="NCBI Taxonomy" id="2666085"/>
    <lineage>
        <taxon>Bacteria</taxon>
        <taxon>Pseudomonadati</taxon>
        <taxon>Pseudomonadota</taxon>
        <taxon>Betaproteobacteria</taxon>
        <taxon>Burkholderiales</taxon>
        <taxon>Oxalobacteraceae</taxon>
        <taxon>Telluria group</taxon>
        <taxon>Pseudoduganella</taxon>
    </lineage>
</organism>
<keyword evidence="2" id="KW-0805">Transcription regulation</keyword>
<dbReference type="AlphaFoldDB" id="A0A7X2II46"/>
<evidence type="ECO:0000259" key="5">
    <source>
        <dbReference type="PROSITE" id="PS50931"/>
    </source>
</evidence>
<dbReference type="PANTHER" id="PTHR30537">
    <property type="entry name" value="HTH-TYPE TRANSCRIPTIONAL REGULATOR"/>
    <property type="match status" value="1"/>
</dbReference>
<protein>
    <submittedName>
        <fullName evidence="6">LysR family transcriptional regulator</fullName>
    </submittedName>
</protein>
<keyword evidence="4" id="KW-0804">Transcription</keyword>
<keyword evidence="7" id="KW-1185">Reference proteome</keyword>
<evidence type="ECO:0000256" key="3">
    <source>
        <dbReference type="ARBA" id="ARBA00023125"/>
    </source>
</evidence>
<comment type="similarity">
    <text evidence="1">Belongs to the LysR transcriptional regulatory family.</text>
</comment>
<accession>A0A7X2II46</accession>
<dbReference type="EMBL" id="WKJJ01000001">
    <property type="protein sequence ID" value="MRV70459.1"/>
    <property type="molecule type" value="Genomic_DNA"/>
</dbReference>
<dbReference type="InterPro" id="IPR036390">
    <property type="entry name" value="WH_DNA-bd_sf"/>
</dbReference>
<dbReference type="InterPro" id="IPR058163">
    <property type="entry name" value="LysR-type_TF_proteobact-type"/>
</dbReference>
<dbReference type="GO" id="GO:0003677">
    <property type="term" value="F:DNA binding"/>
    <property type="evidence" value="ECO:0007669"/>
    <property type="project" value="UniProtKB-KW"/>
</dbReference>
<sequence>MDHFLSMDAFVRVAEVGSFAEVARQLNVSKSVVTTRVQQLEDFVGSSLFHRSTRTVRLSEVGQTYFDECAQVVSHANQVVDLMRQYRGSPRGQLRVHAIPGLVLDHMAASLMRFQARHPSISFDFVVDDMVIDPIREGFDCVLQIFAPISEDLVQKKLLPVRRIFCAAPDYLANHPPILHPLDLPSHKLGLYSRYPTKDKWTFDDGYEQIELELKPAVRSNAIHFLKEIALASGAVVCLPTIVAARHILEGRLVPILRGYRLPSYWLSAVFPKTQRNTVKLRLFLEHLARDFSENPAWDVALINQGLLPAMPDTPL</sequence>
<comment type="caution">
    <text evidence="6">The sequence shown here is derived from an EMBL/GenBank/DDBJ whole genome shotgun (WGS) entry which is preliminary data.</text>
</comment>
<dbReference type="InterPro" id="IPR005119">
    <property type="entry name" value="LysR_subst-bd"/>
</dbReference>
<reference evidence="6 7" key="1">
    <citation type="submission" date="2019-11" db="EMBL/GenBank/DDBJ databases">
        <title>Novel species isolated from a subtropical stream in China.</title>
        <authorList>
            <person name="Lu H."/>
        </authorList>
    </citation>
    <scope>NUCLEOTIDE SEQUENCE [LARGE SCALE GENOMIC DNA]</scope>
    <source>
        <strain evidence="6 7">FT92W</strain>
    </source>
</reference>
<evidence type="ECO:0000313" key="7">
    <source>
        <dbReference type="Proteomes" id="UP000446768"/>
    </source>
</evidence>
<dbReference type="FunFam" id="1.10.10.10:FF:000001">
    <property type="entry name" value="LysR family transcriptional regulator"/>
    <property type="match status" value="1"/>
</dbReference>
<evidence type="ECO:0000313" key="6">
    <source>
        <dbReference type="EMBL" id="MRV70459.1"/>
    </source>
</evidence>
<dbReference type="GO" id="GO:0003700">
    <property type="term" value="F:DNA-binding transcription factor activity"/>
    <property type="evidence" value="ECO:0007669"/>
    <property type="project" value="InterPro"/>
</dbReference>
<dbReference type="Gene3D" id="1.10.10.10">
    <property type="entry name" value="Winged helix-like DNA-binding domain superfamily/Winged helix DNA-binding domain"/>
    <property type="match status" value="1"/>
</dbReference>
<dbReference type="PANTHER" id="PTHR30537:SF5">
    <property type="entry name" value="HTH-TYPE TRANSCRIPTIONAL ACTIVATOR TTDR-RELATED"/>
    <property type="match status" value="1"/>
</dbReference>
<dbReference type="SUPFAM" id="SSF46785">
    <property type="entry name" value="Winged helix' DNA-binding domain"/>
    <property type="match status" value="1"/>
</dbReference>
<evidence type="ECO:0000256" key="4">
    <source>
        <dbReference type="ARBA" id="ARBA00023163"/>
    </source>
</evidence>
<proteinExistence type="inferred from homology"/>
<evidence type="ECO:0000256" key="1">
    <source>
        <dbReference type="ARBA" id="ARBA00009437"/>
    </source>
</evidence>
<feature type="domain" description="HTH lysR-type" evidence="5">
    <location>
        <begin position="1"/>
        <end position="59"/>
    </location>
</feature>
<dbReference type="InterPro" id="IPR036388">
    <property type="entry name" value="WH-like_DNA-bd_sf"/>
</dbReference>
<dbReference type="Pfam" id="PF03466">
    <property type="entry name" value="LysR_substrate"/>
    <property type="match status" value="1"/>
</dbReference>
<dbReference type="CDD" id="cd08422">
    <property type="entry name" value="PBP2_CrgA_like"/>
    <property type="match status" value="1"/>
</dbReference>
<dbReference type="PROSITE" id="PS50931">
    <property type="entry name" value="HTH_LYSR"/>
    <property type="match status" value="1"/>
</dbReference>
<keyword evidence="3" id="KW-0238">DNA-binding</keyword>
<dbReference type="SUPFAM" id="SSF53850">
    <property type="entry name" value="Periplasmic binding protein-like II"/>
    <property type="match status" value="1"/>
</dbReference>
<dbReference type="Pfam" id="PF00126">
    <property type="entry name" value="HTH_1"/>
    <property type="match status" value="1"/>
</dbReference>
<dbReference type="Gene3D" id="3.40.190.290">
    <property type="match status" value="1"/>
</dbReference>
<dbReference type="RefSeq" id="WP_154370931.1">
    <property type="nucleotide sequence ID" value="NZ_WKJJ01000001.1"/>
</dbReference>
<name>A0A7X2II46_9BURK</name>
<dbReference type="InterPro" id="IPR000847">
    <property type="entry name" value="LysR_HTH_N"/>
</dbReference>
<gene>
    <name evidence="6" type="ORF">GJ700_01815</name>
</gene>
<evidence type="ECO:0000256" key="2">
    <source>
        <dbReference type="ARBA" id="ARBA00023015"/>
    </source>
</evidence>
<dbReference type="Proteomes" id="UP000446768">
    <property type="component" value="Unassembled WGS sequence"/>
</dbReference>